<protein>
    <submittedName>
        <fullName evidence="2">PCI domain protein</fullName>
    </submittedName>
</protein>
<dbReference type="AlphaFoldDB" id="A0AAV4LTL3"/>
<dbReference type="EMBL" id="BPLF01000002">
    <property type="protein sequence ID" value="GIX63592.1"/>
    <property type="molecule type" value="Genomic_DNA"/>
</dbReference>
<proteinExistence type="predicted"/>
<feature type="compositionally biased region" description="Basic and acidic residues" evidence="1">
    <location>
        <begin position="288"/>
        <end position="304"/>
    </location>
</feature>
<dbReference type="GeneID" id="94195073"/>
<dbReference type="Proteomes" id="UP001497744">
    <property type="component" value="Unassembled WGS sequence"/>
</dbReference>
<feature type="region of interest" description="Disordered" evidence="1">
    <location>
        <begin position="284"/>
        <end position="323"/>
    </location>
</feature>
<organism evidence="2 3">
    <name type="scientific">Babesia caballi</name>
    <dbReference type="NCBI Taxonomy" id="5871"/>
    <lineage>
        <taxon>Eukaryota</taxon>
        <taxon>Sar</taxon>
        <taxon>Alveolata</taxon>
        <taxon>Apicomplexa</taxon>
        <taxon>Aconoidasida</taxon>
        <taxon>Piroplasmida</taxon>
        <taxon>Babesiidae</taxon>
        <taxon>Babesia</taxon>
    </lineage>
</organism>
<accession>A0AAV4LTL3</accession>
<feature type="region of interest" description="Disordered" evidence="1">
    <location>
        <begin position="1"/>
        <end position="27"/>
    </location>
</feature>
<keyword evidence="3" id="KW-1185">Reference proteome</keyword>
<evidence type="ECO:0000313" key="2">
    <source>
        <dbReference type="EMBL" id="GIX63592.1"/>
    </source>
</evidence>
<dbReference type="RefSeq" id="XP_067715661.1">
    <property type="nucleotide sequence ID" value="XM_067859560.1"/>
</dbReference>
<gene>
    <name evidence="2" type="ORF">BcabD6B2_30270</name>
</gene>
<name>A0AAV4LTL3_BABCB</name>
<reference evidence="2 3" key="1">
    <citation type="submission" date="2021-06" db="EMBL/GenBank/DDBJ databases">
        <title>Genome sequence of Babesia caballi.</title>
        <authorList>
            <person name="Yamagishi J."/>
            <person name="Kidaka T."/>
            <person name="Ochi A."/>
        </authorList>
    </citation>
    <scope>NUCLEOTIDE SEQUENCE [LARGE SCALE GENOMIC DNA]</scope>
    <source>
        <strain evidence="2">USDA-D6B2</strain>
    </source>
</reference>
<sequence>MSCSSSSRMSGRHLALRPENAPQTLGLLPPGSEVEGYLYDDVRAGDVEGVVTHFGKYDRVEGVFILKFVENDDALRRGHLAVYERAVEHLGHVEQREQVVREHDDLVAPRLVVLEEVLAGRQLHRVAGPQPPLLRAVAAQVLPIEGRRHGAPNLLANDLGQEPLLLQLQPVGLVQLRPDEPLQVLDEVVLPHQRRREPELAVGPHDFVDAPERWRRHELHLVEYQQPPVAPLYLVENVLRRLPVLAGVGHHGVAFIVRGEGNEPLARYVREVHELLHPLLHGDRRRREHEDGLPDRARGHDARQRLSRSTRQHYDARPRSPVAEHPPECALLVVSYFDVGADGAVEYGRLLVLPEVVLHHQRPPH</sequence>
<evidence type="ECO:0000256" key="1">
    <source>
        <dbReference type="SAM" id="MobiDB-lite"/>
    </source>
</evidence>
<comment type="caution">
    <text evidence="2">The sequence shown here is derived from an EMBL/GenBank/DDBJ whole genome shotgun (WGS) entry which is preliminary data.</text>
</comment>
<evidence type="ECO:0000313" key="3">
    <source>
        <dbReference type="Proteomes" id="UP001497744"/>
    </source>
</evidence>